<evidence type="ECO:0008006" key="24">
    <source>
        <dbReference type="Google" id="ProtNLM"/>
    </source>
</evidence>
<dbReference type="GO" id="GO:0004674">
    <property type="term" value="F:protein serine/threonine kinase activity"/>
    <property type="evidence" value="ECO:0007669"/>
    <property type="project" value="UniProtKB-KW"/>
</dbReference>
<dbReference type="GO" id="GO:0005886">
    <property type="term" value="C:plasma membrane"/>
    <property type="evidence" value="ECO:0007669"/>
    <property type="project" value="UniProtKB-SubCell"/>
</dbReference>
<dbReference type="Pfam" id="PF01657">
    <property type="entry name" value="Stress-antifung"/>
    <property type="match status" value="4"/>
</dbReference>
<dbReference type="AlphaFoldDB" id="A0A0S3R2B8"/>
<keyword evidence="4" id="KW-1003">Cell membrane</keyword>
<feature type="binding site" evidence="17">
    <location>
        <position position="598"/>
    </location>
    <ligand>
        <name>ATP</name>
        <dbReference type="ChEBI" id="CHEBI:30616"/>
    </ligand>
</feature>
<evidence type="ECO:0000256" key="7">
    <source>
        <dbReference type="ARBA" id="ARBA00022692"/>
    </source>
</evidence>
<dbReference type="GO" id="GO:0002229">
    <property type="term" value="P:defense response to oomycetes"/>
    <property type="evidence" value="ECO:0007669"/>
    <property type="project" value="UniProtKB-ARBA"/>
</dbReference>
<feature type="domain" description="Gnk2-homologous" evidence="21">
    <location>
        <begin position="131"/>
        <end position="241"/>
    </location>
</feature>
<comment type="similarity">
    <text evidence="3">In the C-terminal section; belongs to the protein kinase superfamily. Ser/Thr protein kinase family.</text>
</comment>
<sequence length="823" mass="93452">MFEFLFLSFLTFATTHADTRYVDYAYLNCSTDTDAGSVFKFNLDTLLRRLSNATTDNGFNKTNVTGENPSDSVFGLFVCRADVPSQLCRQCVNKAAQQLALDCSYSQQALIWYDDCMLRYSNYSFFSTLDTRPKFTVTSILNISNEESFRRLLFRTMNKTADEVTYPLHPISAKKFATRQASVSGFQRLYCMAQCTPDLLSKDCSSCLEGAIGDLPWCCGGRQGGRVLYPSCFVRYELYPFYRHIDPSAPPSHPPRPVPVPASKFSDADPNYLNHNCSADATADSDFNKDLDTLLSYLSSNATKSYYKDSVDDNAYGLFMCRGDLPSQLCQQCVLNATSYLSSRCNSSQEAIIWFSHCMLRYSKNYFFSHMEKSPMFQMLNVTATSSPIPGQDDFTYSLSTTLASLAKAAGDSAEKYVNKSIALNDAQTLYTLGQCTQDLSSDDCVGCLSDINGRIPWSNLGSVAGRILYPSCNIRFELFQFYRAGGDPASSPFQERKKGQSRTMIFVIVPTIISLTLLSLVYYLINYYLMKRKRRKNVKRILREQFGHESVALEPLQFKLSVIEAATNNFSQENKIGRGGFGEVYKGVLDGRQIAVKRLSISSSQGENEFKNEVLSIAKLQHRNLVRFIGFCLEEQDKILIYEYVPNKSLDYFLFDTQRSKSLDWYERYNIIVGIARGILYLHEHSRLKIIHRDLKPSNILLDENMIPKISDFGLARIVEINQDQGSTLNVAGTYGYMSPEYLILGRFFEKSDVFSFGVMVLEIITGKKNASSYESNRIAYNLFSYVWRQWKDHATLGILDPSIKENFSEIEVNRYAFKLVY</sequence>
<evidence type="ECO:0000256" key="2">
    <source>
        <dbReference type="ARBA" id="ARBA00008536"/>
    </source>
</evidence>
<dbReference type="FunFam" id="1.10.510.10:FF:000240">
    <property type="entry name" value="Lectin-domain containing receptor kinase A4.3"/>
    <property type="match status" value="1"/>
</dbReference>
<evidence type="ECO:0000256" key="19">
    <source>
        <dbReference type="SAM" id="SignalP"/>
    </source>
</evidence>
<dbReference type="SUPFAM" id="SSF56112">
    <property type="entry name" value="Protein kinase-like (PK-like)"/>
    <property type="match status" value="1"/>
</dbReference>
<dbReference type="InterPro" id="IPR000719">
    <property type="entry name" value="Prot_kinase_dom"/>
</dbReference>
<comment type="subcellular location">
    <subcellularLocation>
        <location evidence="1">Cell membrane</location>
        <topology evidence="1">Single-pass type I membrane protein</topology>
    </subcellularLocation>
</comment>
<evidence type="ECO:0000313" key="22">
    <source>
        <dbReference type="EMBL" id="BAT74623.1"/>
    </source>
</evidence>
<evidence type="ECO:0000256" key="1">
    <source>
        <dbReference type="ARBA" id="ARBA00004251"/>
    </source>
</evidence>
<dbReference type="Gene3D" id="3.30.200.20">
    <property type="entry name" value="Phosphorylase Kinase, domain 1"/>
    <property type="match status" value="1"/>
</dbReference>
<feature type="transmembrane region" description="Helical" evidence="18">
    <location>
        <begin position="505"/>
        <end position="530"/>
    </location>
</feature>
<dbReference type="EMBL" id="AP015034">
    <property type="protein sequence ID" value="BAT74623.1"/>
    <property type="molecule type" value="Genomic_DNA"/>
</dbReference>
<accession>A0A0S3R2B8</accession>
<keyword evidence="23" id="KW-1185">Reference proteome</keyword>
<dbReference type="PROSITE" id="PS51473">
    <property type="entry name" value="GNK2"/>
    <property type="match status" value="4"/>
</dbReference>
<dbReference type="GO" id="GO:0042742">
    <property type="term" value="P:defense response to bacterium"/>
    <property type="evidence" value="ECO:0007669"/>
    <property type="project" value="TreeGrafter"/>
</dbReference>
<protein>
    <recommendedName>
        <fullName evidence="24">Cysteine-rich receptor-like protein kinase 25</fullName>
    </recommendedName>
</protein>
<dbReference type="PROSITE" id="PS00108">
    <property type="entry name" value="PROTEIN_KINASE_ST"/>
    <property type="match status" value="1"/>
</dbReference>
<dbReference type="InterPro" id="IPR001245">
    <property type="entry name" value="Ser-Thr/Tyr_kinase_cat_dom"/>
</dbReference>
<reference evidence="22 23" key="1">
    <citation type="journal article" date="2015" name="Sci. Rep.">
        <title>The power of single molecule real-time sequencing technology in the de novo assembly of a eukaryotic genome.</title>
        <authorList>
            <person name="Sakai H."/>
            <person name="Naito K."/>
            <person name="Ogiso-Tanaka E."/>
            <person name="Takahashi Y."/>
            <person name="Iseki K."/>
            <person name="Muto C."/>
            <person name="Satou K."/>
            <person name="Teruya K."/>
            <person name="Shiroma A."/>
            <person name="Shimoji M."/>
            <person name="Hirano T."/>
            <person name="Itoh T."/>
            <person name="Kaga A."/>
            <person name="Tomooka N."/>
        </authorList>
    </citation>
    <scope>NUCLEOTIDE SEQUENCE [LARGE SCALE GENOMIC DNA]</scope>
    <source>
        <strain evidence="23">cv. Shumari</strain>
    </source>
</reference>
<dbReference type="InterPro" id="IPR011009">
    <property type="entry name" value="Kinase-like_dom_sf"/>
</dbReference>
<evidence type="ECO:0000256" key="4">
    <source>
        <dbReference type="ARBA" id="ARBA00022475"/>
    </source>
</evidence>
<keyword evidence="10 17" id="KW-0547">Nucleotide-binding</keyword>
<dbReference type="GO" id="GO:0005524">
    <property type="term" value="F:ATP binding"/>
    <property type="evidence" value="ECO:0007669"/>
    <property type="project" value="UniProtKB-UniRule"/>
</dbReference>
<dbReference type="PROSITE" id="PS50011">
    <property type="entry name" value="PROTEIN_KINASE_DOM"/>
    <property type="match status" value="1"/>
</dbReference>
<evidence type="ECO:0000256" key="3">
    <source>
        <dbReference type="ARBA" id="ARBA00010217"/>
    </source>
</evidence>
<comment type="similarity">
    <text evidence="2">In the N-terminal section; belongs to the leguminous lectin family.</text>
</comment>
<dbReference type="Gene3D" id="1.10.510.10">
    <property type="entry name" value="Transferase(Phosphotransferase) domain 1"/>
    <property type="match status" value="1"/>
</dbReference>
<dbReference type="OrthoDB" id="1429918at2759"/>
<evidence type="ECO:0000256" key="9">
    <source>
        <dbReference type="ARBA" id="ARBA00022737"/>
    </source>
</evidence>
<feature type="domain" description="Gnk2-homologous" evidence="21">
    <location>
        <begin position="269"/>
        <end position="367"/>
    </location>
</feature>
<keyword evidence="9" id="KW-0677">Repeat</keyword>
<dbReference type="Pfam" id="PF07714">
    <property type="entry name" value="PK_Tyr_Ser-Thr"/>
    <property type="match status" value="1"/>
</dbReference>
<evidence type="ECO:0000256" key="14">
    <source>
        <dbReference type="ARBA" id="ARBA00023136"/>
    </source>
</evidence>
<feature type="signal peptide" evidence="19">
    <location>
        <begin position="1"/>
        <end position="17"/>
    </location>
</feature>
<evidence type="ECO:0000256" key="8">
    <source>
        <dbReference type="ARBA" id="ARBA00022729"/>
    </source>
</evidence>
<keyword evidence="13 18" id="KW-1133">Transmembrane helix</keyword>
<evidence type="ECO:0000256" key="12">
    <source>
        <dbReference type="ARBA" id="ARBA00022840"/>
    </source>
</evidence>
<feature type="chain" id="PRO_5006616574" description="Cysteine-rich receptor-like protein kinase 25" evidence="19">
    <location>
        <begin position="18"/>
        <end position="823"/>
    </location>
</feature>
<dbReference type="PROSITE" id="PS00107">
    <property type="entry name" value="PROTEIN_KINASE_ATP"/>
    <property type="match status" value="1"/>
</dbReference>
<name>A0A0S3R2B8_PHAAN</name>
<dbReference type="InterPro" id="IPR002902">
    <property type="entry name" value="GNK2"/>
</dbReference>
<dbReference type="CDD" id="cd14066">
    <property type="entry name" value="STKc_IRAK"/>
    <property type="match status" value="1"/>
</dbReference>
<keyword evidence="15" id="KW-0675">Receptor</keyword>
<evidence type="ECO:0000256" key="15">
    <source>
        <dbReference type="ARBA" id="ARBA00023170"/>
    </source>
</evidence>
<evidence type="ECO:0000256" key="18">
    <source>
        <dbReference type="SAM" id="Phobius"/>
    </source>
</evidence>
<keyword evidence="11" id="KW-0418">Kinase</keyword>
<evidence type="ECO:0000259" key="21">
    <source>
        <dbReference type="PROSITE" id="PS51473"/>
    </source>
</evidence>
<keyword evidence="16" id="KW-0325">Glycoprotein</keyword>
<keyword evidence="5" id="KW-0723">Serine/threonine-protein kinase</keyword>
<evidence type="ECO:0000256" key="5">
    <source>
        <dbReference type="ARBA" id="ARBA00022527"/>
    </source>
</evidence>
<dbReference type="Gene3D" id="3.30.430.20">
    <property type="entry name" value="Gnk2 domain, C-X8-C-X2-C motif"/>
    <property type="match status" value="4"/>
</dbReference>
<dbReference type="FunFam" id="3.30.430.20:FF:000012">
    <property type="entry name" value="Cysteine-rich receptor-like protein kinase 25"/>
    <property type="match status" value="2"/>
</dbReference>
<keyword evidence="12 17" id="KW-0067">ATP-binding</keyword>
<gene>
    <name evidence="22" type="primary">Vigan.01G232800</name>
    <name evidence="22" type="ORF">VIGAN_01232800</name>
</gene>
<dbReference type="PANTHER" id="PTHR27002">
    <property type="entry name" value="RECEPTOR-LIKE SERINE/THREONINE-PROTEIN KINASE SD1-8"/>
    <property type="match status" value="1"/>
</dbReference>
<feature type="domain" description="Gnk2-homologous" evidence="21">
    <location>
        <begin position="21"/>
        <end position="125"/>
    </location>
</feature>
<keyword evidence="14 18" id="KW-0472">Membrane</keyword>
<dbReference type="Proteomes" id="UP000291084">
    <property type="component" value="Chromosome 1"/>
</dbReference>
<dbReference type="PANTHER" id="PTHR27002:SF402">
    <property type="entry name" value="CYSTEINE-RICH RECEPTOR-KINASE-LIKE PROTEIN"/>
    <property type="match status" value="1"/>
</dbReference>
<evidence type="ECO:0000259" key="20">
    <source>
        <dbReference type="PROSITE" id="PS50011"/>
    </source>
</evidence>
<evidence type="ECO:0000313" key="23">
    <source>
        <dbReference type="Proteomes" id="UP000291084"/>
    </source>
</evidence>
<organism evidence="22 23">
    <name type="scientific">Vigna angularis var. angularis</name>
    <dbReference type="NCBI Taxonomy" id="157739"/>
    <lineage>
        <taxon>Eukaryota</taxon>
        <taxon>Viridiplantae</taxon>
        <taxon>Streptophyta</taxon>
        <taxon>Embryophyta</taxon>
        <taxon>Tracheophyta</taxon>
        <taxon>Spermatophyta</taxon>
        <taxon>Magnoliopsida</taxon>
        <taxon>eudicotyledons</taxon>
        <taxon>Gunneridae</taxon>
        <taxon>Pentapetalae</taxon>
        <taxon>rosids</taxon>
        <taxon>fabids</taxon>
        <taxon>Fabales</taxon>
        <taxon>Fabaceae</taxon>
        <taxon>Papilionoideae</taxon>
        <taxon>50 kb inversion clade</taxon>
        <taxon>NPAAA clade</taxon>
        <taxon>indigoferoid/millettioid clade</taxon>
        <taxon>Phaseoleae</taxon>
        <taxon>Vigna</taxon>
    </lineage>
</organism>
<proteinExistence type="inferred from homology"/>
<keyword evidence="7 18" id="KW-0812">Transmembrane</keyword>
<evidence type="ECO:0000256" key="10">
    <source>
        <dbReference type="ARBA" id="ARBA00022741"/>
    </source>
</evidence>
<evidence type="ECO:0000256" key="16">
    <source>
        <dbReference type="ARBA" id="ARBA00023180"/>
    </source>
</evidence>
<dbReference type="FunFam" id="3.30.200.20:FF:000727">
    <property type="entry name" value="Cysteine-rich RLK (RECEPTOR-like protein kinase) 23"/>
    <property type="match status" value="1"/>
</dbReference>
<dbReference type="InterPro" id="IPR008271">
    <property type="entry name" value="Ser/Thr_kinase_AS"/>
</dbReference>
<dbReference type="SMART" id="SM00220">
    <property type="entry name" value="S_TKc"/>
    <property type="match status" value="1"/>
</dbReference>
<evidence type="ECO:0000256" key="11">
    <source>
        <dbReference type="ARBA" id="ARBA00022777"/>
    </source>
</evidence>
<dbReference type="InterPro" id="IPR017441">
    <property type="entry name" value="Protein_kinase_ATP_BS"/>
</dbReference>
<evidence type="ECO:0000256" key="13">
    <source>
        <dbReference type="ARBA" id="ARBA00022989"/>
    </source>
</evidence>
<dbReference type="InterPro" id="IPR038408">
    <property type="entry name" value="GNK2_sf"/>
</dbReference>
<keyword evidence="6" id="KW-0808">Transferase</keyword>
<keyword evidence="8 19" id="KW-0732">Signal</keyword>
<feature type="domain" description="Protein kinase" evidence="20">
    <location>
        <begin position="571"/>
        <end position="823"/>
    </location>
</feature>
<feature type="domain" description="Gnk2-homologous" evidence="21">
    <location>
        <begin position="377"/>
        <end position="482"/>
    </location>
</feature>
<evidence type="ECO:0000256" key="17">
    <source>
        <dbReference type="PROSITE-ProRule" id="PRU10141"/>
    </source>
</evidence>
<dbReference type="CDD" id="cd23509">
    <property type="entry name" value="Gnk2-like"/>
    <property type="match status" value="4"/>
</dbReference>
<evidence type="ECO:0000256" key="6">
    <source>
        <dbReference type="ARBA" id="ARBA00022679"/>
    </source>
</evidence>